<dbReference type="RefSeq" id="WP_097056892.1">
    <property type="nucleotide sequence ID" value="NZ_OCMF01000004.1"/>
</dbReference>
<reference evidence="8" key="1">
    <citation type="submission" date="2017-09" db="EMBL/GenBank/DDBJ databases">
        <authorList>
            <person name="Varghese N."/>
            <person name="Submissions S."/>
        </authorList>
    </citation>
    <scope>NUCLEOTIDE SEQUENCE [LARGE SCALE GENOMIC DNA]</scope>
    <source>
        <strain evidence="8">CGMCC 1.12641</strain>
    </source>
</reference>
<gene>
    <name evidence="7" type="ORF">SAMN06296241_2687</name>
</gene>
<dbReference type="PRINTS" id="PR01011">
    <property type="entry name" value="GLUTPROXDASE"/>
</dbReference>
<dbReference type="Gene3D" id="3.40.30.10">
    <property type="entry name" value="Glutaredoxin"/>
    <property type="match status" value="1"/>
</dbReference>
<dbReference type="AlphaFoldDB" id="A0A285X745"/>
<evidence type="ECO:0000256" key="5">
    <source>
        <dbReference type="RuleBase" id="RU000499"/>
    </source>
</evidence>
<dbReference type="InterPro" id="IPR036249">
    <property type="entry name" value="Thioredoxin-like_sf"/>
</dbReference>
<evidence type="ECO:0000256" key="3">
    <source>
        <dbReference type="ARBA" id="ARBA00023002"/>
    </source>
</evidence>
<feature type="active site" evidence="4">
    <location>
        <position position="37"/>
    </location>
</feature>
<dbReference type="PANTHER" id="PTHR11592">
    <property type="entry name" value="GLUTATHIONE PEROXIDASE"/>
    <property type="match status" value="1"/>
</dbReference>
<dbReference type="PROSITE" id="PS00460">
    <property type="entry name" value="GLUTATHIONE_PEROXID_1"/>
    <property type="match status" value="1"/>
</dbReference>
<evidence type="ECO:0000256" key="4">
    <source>
        <dbReference type="PIRSR" id="PIRSR000303-1"/>
    </source>
</evidence>
<accession>A0A285X745</accession>
<keyword evidence="8" id="KW-1185">Reference proteome</keyword>
<dbReference type="FunFam" id="3.40.30.10:FF:000010">
    <property type="entry name" value="Glutathione peroxidase"/>
    <property type="match status" value="1"/>
</dbReference>
<dbReference type="PIRSF" id="PIRSF000303">
    <property type="entry name" value="Glutathion_perox"/>
    <property type="match status" value="1"/>
</dbReference>
<sequence>MASQFYDFTASGLGGEEIKMESYKDKVVLVVNTASECGLTPQFGGLQKLYEEYKDKGLVILGFPCNQFGKQEPGDEKDIAQGCVVNYGVDFPMFAKVEVNGNNAHPLFKYLKRELGGILGSKIKWNFTKFLIDRNGKPVKRFAPVTKPESLEKEVKKLLSSKV</sequence>
<dbReference type="PANTHER" id="PTHR11592:SF78">
    <property type="entry name" value="GLUTATHIONE PEROXIDASE"/>
    <property type="match status" value="1"/>
</dbReference>
<feature type="domain" description="Thioredoxin" evidence="6">
    <location>
        <begin position="1"/>
        <end position="160"/>
    </location>
</feature>
<dbReference type="OrthoDB" id="9789406at2"/>
<dbReference type="InterPro" id="IPR000889">
    <property type="entry name" value="Glutathione_peroxidase"/>
</dbReference>
<dbReference type="GO" id="GO:0034599">
    <property type="term" value="P:cellular response to oxidative stress"/>
    <property type="evidence" value="ECO:0007669"/>
    <property type="project" value="TreeGrafter"/>
</dbReference>
<dbReference type="PROSITE" id="PS51352">
    <property type="entry name" value="THIOREDOXIN_2"/>
    <property type="match status" value="1"/>
</dbReference>
<name>A0A285X745_9FLAO</name>
<dbReference type="SUPFAM" id="SSF52833">
    <property type="entry name" value="Thioredoxin-like"/>
    <property type="match status" value="1"/>
</dbReference>
<dbReference type="InterPro" id="IPR029759">
    <property type="entry name" value="GPX_AS"/>
</dbReference>
<keyword evidence="2 5" id="KW-0575">Peroxidase</keyword>
<dbReference type="EMBL" id="OCMF01000004">
    <property type="protein sequence ID" value="SOC81115.1"/>
    <property type="molecule type" value="Genomic_DNA"/>
</dbReference>
<dbReference type="Pfam" id="PF00255">
    <property type="entry name" value="GSHPx"/>
    <property type="match status" value="1"/>
</dbReference>
<proteinExistence type="inferred from homology"/>
<evidence type="ECO:0000259" key="6">
    <source>
        <dbReference type="PROSITE" id="PS51352"/>
    </source>
</evidence>
<dbReference type="PROSITE" id="PS00763">
    <property type="entry name" value="GLUTATHIONE_PEROXID_2"/>
    <property type="match status" value="1"/>
</dbReference>
<comment type="similarity">
    <text evidence="1 5">Belongs to the glutathione peroxidase family.</text>
</comment>
<dbReference type="GO" id="GO:0004601">
    <property type="term" value="F:peroxidase activity"/>
    <property type="evidence" value="ECO:0007669"/>
    <property type="project" value="UniProtKB-KW"/>
</dbReference>
<dbReference type="InterPro" id="IPR013766">
    <property type="entry name" value="Thioredoxin_domain"/>
</dbReference>
<evidence type="ECO:0000256" key="1">
    <source>
        <dbReference type="ARBA" id="ARBA00006926"/>
    </source>
</evidence>
<evidence type="ECO:0000256" key="2">
    <source>
        <dbReference type="ARBA" id="ARBA00022559"/>
    </source>
</evidence>
<evidence type="ECO:0000313" key="8">
    <source>
        <dbReference type="Proteomes" id="UP000219193"/>
    </source>
</evidence>
<dbReference type="InterPro" id="IPR029760">
    <property type="entry name" value="GPX_CS"/>
</dbReference>
<dbReference type="CDD" id="cd00340">
    <property type="entry name" value="GSH_Peroxidase"/>
    <property type="match status" value="1"/>
</dbReference>
<organism evidence="7 8">
    <name type="scientific">Salinimicrobium sediminis</name>
    <dbReference type="NCBI Taxonomy" id="1343891"/>
    <lineage>
        <taxon>Bacteria</taxon>
        <taxon>Pseudomonadati</taxon>
        <taxon>Bacteroidota</taxon>
        <taxon>Flavobacteriia</taxon>
        <taxon>Flavobacteriales</taxon>
        <taxon>Flavobacteriaceae</taxon>
        <taxon>Salinimicrobium</taxon>
    </lineage>
</organism>
<protein>
    <recommendedName>
        <fullName evidence="5">Glutathione peroxidase</fullName>
    </recommendedName>
</protein>
<evidence type="ECO:0000313" key="7">
    <source>
        <dbReference type="EMBL" id="SOC81115.1"/>
    </source>
</evidence>
<dbReference type="PROSITE" id="PS51355">
    <property type="entry name" value="GLUTATHIONE_PEROXID_3"/>
    <property type="match status" value="1"/>
</dbReference>
<dbReference type="Proteomes" id="UP000219193">
    <property type="component" value="Unassembled WGS sequence"/>
</dbReference>
<keyword evidence="3 5" id="KW-0560">Oxidoreductase</keyword>